<dbReference type="Proteomes" id="UP000075591">
    <property type="component" value="Unassembled WGS sequence"/>
</dbReference>
<evidence type="ECO:0000313" key="1">
    <source>
        <dbReference type="EMBL" id="KXX89228.1"/>
    </source>
</evidence>
<dbReference type="RefSeq" id="WP_017560035.1">
    <property type="nucleotide sequence ID" value="NZ_JAAVIN010000005.1"/>
</dbReference>
<dbReference type="Gene3D" id="2.60.120.10">
    <property type="entry name" value="Jelly Rolls"/>
    <property type="match status" value="1"/>
</dbReference>
<dbReference type="InterPro" id="IPR011051">
    <property type="entry name" value="RmlC_Cupin_sf"/>
</dbReference>
<dbReference type="Pfam" id="PF14518">
    <property type="entry name" value="Haem_oxygenas_2"/>
    <property type="match status" value="1"/>
</dbReference>
<accession>A0A150AY83</accession>
<dbReference type="SUPFAM" id="SSF51182">
    <property type="entry name" value="RmlC-like cupins"/>
    <property type="match status" value="1"/>
</dbReference>
<dbReference type="SMART" id="SM01236">
    <property type="entry name" value="Haem_oxygenase_2"/>
    <property type="match status" value="1"/>
</dbReference>
<reference evidence="1 2" key="1">
    <citation type="submission" date="2015-12" db="EMBL/GenBank/DDBJ databases">
        <title>Bacillus cereus Group isolate.</title>
        <authorList>
            <person name="Kovac J."/>
        </authorList>
    </citation>
    <scope>NUCLEOTIDE SEQUENCE [LARGE SCALE GENOMIC DNA]</scope>
    <source>
        <strain evidence="1 2">FSL W8-0275</strain>
    </source>
</reference>
<gene>
    <name evidence="1" type="ORF">AT274_23365</name>
</gene>
<comment type="caution">
    <text evidence="1">The sequence shown here is derived from an EMBL/GenBank/DDBJ whole genome shotgun (WGS) entry which is preliminary data.</text>
</comment>
<name>A0A150AY83_BACCE</name>
<protein>
    <submittedName>
        <fullName evidence="1">Cupin</fullName>
    </submittedName>
</protein>
<dbReference type="InterPro" id="IPR016084">
    <property type="entry name" value="Haem_Oase-like_multi-hlx"/>
</dbReference>
<dbReference type="CDD" id="cd07002">
    <property type="entry name" value="cupin_SznF-like_C"/>
    <property type="match status" value="1"/>
</dbReference>
<proteinExistence type="predicted"/>
<organism evidence="1 2">
    <name type="scientific">Bacillus cereus</name>
    <dbReference type="NCBI Taxonomy" id="1396"/>
    <lineage>
        <taxon>Bacteria</taxon>
        <taxon>Bacillati</taxon>
        <taxon>Bacillota</taxon>
        <taxon>Bacilli</taxon>
        <taxon>Bacillales</taxon>
        <taxon>Bacillaceae</taxon>
        <taxon>Bacillus</taxon>
        <taxon>Bacillus cereus group</taxon>
    </lineage>
</organism>
<dbReference type="EMBL" id="LOMT01000127">
    <property type="protein sequence ID" value="KXX89228.1"/>
    <property type="molecule type" value="Genomic_DNA"/>
</dbReference>
<dbReference type="PATRIC" id="fig|1396.432.peg.3128"/>
<dbReference type="SUPFAM" id="SSF48613">
    <property type="entry name" value="Heme oxygenase-like"/>
    <property type="match status" value="1"/>
</dbReference>
<dbReference type="Gene3D" id="1.20.910.10">
    <property type="entry name" value="Heme oxygenase-like"/>
    <property type="match status" value="1"/>
</dbReference>
<dbReference type="InterPro" id="IPR014710">
    <property type="entry name" value="RmlC-like_jellyroll"/>
</dbReference>
<sequence length="476" mass="54964">MEYKKSVLEPKITDNFGDKALAKDALLYFCNSPLFYDNDNRYEENFYGRRIRPHVLKHINFDEPLELKDMLSYSSFAANRALFSMNDTSFLYLPTKGDLCYTDFNDFYDDKRLAAAGVAIPYLENYLFSFLNDEIKVSDNWNLKLVEDYFNDYINSMYDQKTMDSAESIKNSIDKKNAAQDWLLQLAPDFLIESSPMARYSSGNYGEMGSALFRIIIDELGYGDHKQRHSTLFEKTLESAGLNNVPHYYWQYYLNTSLLLANYYNMITRNKRNIFRYIGAIFLAETSFIVSCKIWLDALKDALPDMFENYFKEHCHIDTHHSKTAFDDLVKPAIEKYGTTAAVEIVRGFEEARFLGELAEKDFADQIEWKDKASYYKNAHDIIFTKVKEGCSSGKVTVGRFVEPKGELSITHTHDNDELCHIVSGEMEFLNGFGKSTILKANEGTIIKANRLHGALIVSDECEYEIYSIGDLNQWL</sequence>
<dbReference type="AlphaFoldDB" id="A0A150AY83"/>
<evidence type="ECO:0000313" key="2">
    <source>
        <dbReference type="Proteomes" id="UP000075591"/>
    </source>
</evidence>